<keyword evidence="3" id="KW-1185">Reference proteome</keyword>
<evidence type="ECO:0000313" key="2">
    <source>
        <dbReference type="EMBL" id="MFC0273610.1"/>
    </source>
</evidence>
<accession>A0ABV6GJB9</accession>
<dbReference type="Proteomes" id="UP001589854">
    <property type="component" value="Unassembled WGS sequence"/>
</dbReference>
<name>A0ABV6GJB9_9BACI</name>
<reference evidence="2 3" key="1">
    <citation type="submission" date="2024-09" db="EMBL/GenBank/DDBJ databases">
        <authorList>
            <person name="Sun Q."/>
            <person name="Mori K."/>
        </authorList>
    </citation>
    <scope>NUCLEOTIDE SEQUENCE [LARGE SCALE GENOMIC DNA]</scope>
    <source>
        <strain evidence="2 3">CCM 7228</strain>
    </source>
</reference>
<dbReference type="EMBL" id="JBHLVO010000022">
    <property type="protein sequence ID" value="MFC0273610.1"/>
    <property type="molecule type" value="Genomic_DNA"/>
</dbReference>
<dbReference type="RefSeq" id="WP_378937085.1">
    <property type="nucleotide sequence ID" value="NZ_JBHLVO010000022.1"/>
</dbReference>
<evidence type="ECO:0000313" key="3">
    <source>
        <dbReference type="Proteomes" id="UP001589854"/>
    </source>
</evidence>
<proteinExistence type="predicted"/>
<feature type="transmembrane region" description="Helical" evidence="1">
    <location>
        <begin position="37"/>
        <end position="60"/>
    </location>
</feature>
<protein>
    <submittedName>
        <fullName evidence="2">Uncharacterized protein</fullName>
    </submittedName>
</protein>
<organism evidence="2 3">
    <name type="scientific">Metabacillus herbersteinensis</name>
    <dbReference type="NCBI Taxonomy" id="283816"/>
    <lineage>
        <taxon>Bacteria</taxon>
        <taxon>Bacillati</taxon>
        <taxon>Bacillota</taxon>
        <taxon>Bacilli</taxon>
        <taxon>Bacillales</taxon>
        <taxon>Bacillaceae</taxon>
        <taxon>Metabacillus</taxon>
    </lineage>
</organism>
<comment type="caution">
    <text evidence="2">The sequence shown here is derived from an EMBL/GenBank/DDBJ whole genome shotgun (WGS) entry which is preliminary data.</text>
</comment>
<keyword evidence="1" id="KW-0472">Membrane</keyword>
<keyword evidence="1" id="KW-0812">Transmembrane</keyword>
<sequence length="66" mass="7549">MIIRILFIAIILSLLTYGVLSNPLLIGNVFLELITDPVIYVPILIVQGLIILLNIVMTIYRRRELE</sequence>
<gene>
    <name evidence="2" type="ORF">ACFFIX_19650</name>
</gene>
<keyword evidence="1" id="KW-1133">Transmembrane helix</keyword>
<evidence type="ECO:0000256" key="1">
    <source>
        <dbReference type="SAM" id="Phobius"/>
    </source>
</evidence>